<dbReference type="SUPFAM" id="SSF55729">
    <property type="entry name" value="Acyl-CoA N-acyltransferases (Nat)"/>
    <property type="match status" value="1"/>
</dbReference>
<evidence type="ECO:0000313" key="2">
    <source>
        <dbReference type="EMBL" id="ANP27327.1"/>
    </source>
</evidence>
<protein>
    <recommendedName>
        <fullName evidence="1">N-acetyltransferase domain-containing protein</fullName>
    </recommendedName>
</protein>
<dbReference type="EMBL" id="CP012117">
    <property type="protein sequence ID" value="ANP27327.1"/>
    <property type="molecule type" value="Genomic_DNA"/>
</dbReference>
<gene>
    <name evidence="2" type="ORF">DAD186_07770</name>
</gene>
<dbReference type="CDD" id="cd04301">
    <property type="entry name" value="NAT_SF"/>
    <property type="match status" value="1"/>
</dbReference>
<evidence type="ECO:0000313" key="3">
    <source>
        <dbReference type="Proteomes" id="UP000092596"/>
    </source>
</evidence>
<feature type="domain" description="N-acetyltransferase" evidence="1">
    <location>
        <begin position="24"/>
        <end position="166"/>
    </location>
</feature>
<dbReference type="Proteomes" id="UP000092596">
    <property type="component" value="Chromosome"/>
</dbReference>
<dbReference type="InterPro" id="IPR016181">
    <property type="entry name" value="Acyl_CoA_acyltransferase"/>
</dbReference>
<dbReference type="PATRIC" id="fig|1630135.4.peg.779"/>
<proteinExistence type="predicted"/>
<evidence type="ECO:0000259" key="1">
    <source>
        <dbReference type="PROSITE" id="PS51186"/>
    </source>
</evidence>
<dbReference type="GO" id="GO:0016747">
    <property type="term" value="F:acyltransferase activity, transferring groups other than amino-acyl groups"/>
    <property type="evidence" value="ECO:0007669"/>
    <property type="project" value="InterPro"/>
</dbReference>
<dbReference type="Pfam" id="PF13673">
    <property type="entry name" value="Acetyltransf_10"/>
    <property type="match status" value="1"/>
</dbReference>
<dbReference type="AlphaFoldDB" id="A0A1B0ZHD8"/>
<reference evidence="2 3" key="1">
    <citation type="submission" date="2015-06" db="EMBL/GenBank/DDBJ databases">
        <title>Investigation of pathophysiology for high-risk pregnancy and development of treatment modality based on it.</title>
        <authorList>
            <person name="Kim B.-C."/>
            <person name="Lim S."/>
        </authorList>
    </citation>
    <scope>NUCLEOTIDE SEQUENCE [LARGE SCALE GENOMIC DNA]</scope>
    <source>
        <strain evidence="2 3">AD1-86</strain>
    </source>
</reference>
<dbReference type="PROSITE" id="PS51186">
    <property type="entry name" value="GNAT"/>
    <property type="match status" value="1"/>
</dbReference>
<dbReference type="RefSeq" id="WP_082991064.1">
    <property type="nucleotide sequence ID" value="NZ_CP012117.1"/>
</dbReference>
<accession>A0A1B0ZHD8</accession>
<dbReference type="InterPro" id="IPR000182">
    <property type="entry name" value="GNAT_dom"/>
</dbReference>
<dbReference type="Gene3D" id="3.40.630.30">
    <property type="match status" value="1"/>
</dbReference>
<organism evidence="2 3">
    <name type="scientific">Dermabacter vaginalis</name>
    <dbReference type="NCBI Taxonomy" id="1630135"/>
    <lineage>
        <taxon>Bacteria</taxon>
        <taxon>Bacillati</taxon>
        <taxon>Actinomycetota</taxon>
        <taxon>Actinomycetes</taxon>
        <taxon>Micrococcales</taxon>
        <taxon>Dermabacteraceae</taxon>
        <taxon>Dermabacter</taxon>
    </lineage>
</organism>
<sequence length="166" mass="18780">MTRHPKYEMRILATRPDGAQLKASHLSFMDPEIVYSLCMLRQDVFIIEQGVSSEQELDGLDREDSTITVWWEKDGEVIGTIRVFPGEGCMRIGRLACAKSARRGGYGGALMAAAIDLCKERESTQKIVIHGQSYLKDWYESLGYVTVSDEFDEAGIAHYTMEYHHP</sequence>
<dbReference type="KEGG" id="dva:DAD186_07770"/>
<dbReference type="STRING" id="1630135.DAD186_07770"/>
<name>A0A1B0ZHD8_9MICO</name>